<dbReference type="GO" id="GO:0009368">
    <property type="term" value="C:endopeptidase Clp complex"/>
    <property type="evidence" value="ECO:0007669"/>
    <property type="project" value="TreeGrafter"/>
</dbReference>
<organism evidence="7 8">
    <name type="scientific">Yoonia tamlensis</name>
    <dbReference type="NCBI Taxonomy" id="390270"/>
    <lineage>
        <taxon>Bacteria</taxon>
        <taxon>Pseudomonadati</taxon>
        <taxon>Pseudomonadota</taxon>
        <taxon>Alphaproteobacteria</taxon>
        <taxon>Rhodobacterales</taxon>
        <taxon>Paracoccaceae</taxon>
        <taxon>Yoonia</taxon>
    </lineage>
</organism>
<protein>
    <recommendedName>
        <fullName evidence="6">ATP-dependent Clp protease proteolytic subunit</fullName>
    </recommendedName>
</protein>
<evidence type="ECO:0000256" key="3">
    <source>
        <dbReference type="ARBA" id="ARBA00022670"/>
    </source>
</evidence>
<dbReference type="Gene3D" id="3.90.226.10">
    <property type="entry name" value="2-enoyl-CoA Hydratase, Chain A, domain 1"/>
    <property type="match status" value="1"/>
</dbReference>
<keyword evidence="4" id="KW-0378">Hydrolase</keyword>
<name>A0A1I6GEC5_9RHOB</name>
<evidence type="ECO:0000256" key="2">
    <source>
        <dbReference type="ARBA" id="ARBA00022490"/>
    </source>
</evidence>
<evidence type="ECO:0000256" key="4">
    <source>
        <dbReference type="ARBA" id="ARBA00022801"/>
    </source>
</evidence>
<dbReference type="GO" id="GO:0006515">
    <property type="term" value="P:protein quality control for misfolded or incompletely synthesized proteins"/>
    <property type="evidence" value="ECO:0007669"/>
    <property type="project" value="TreeGrafter"/>
</dbReference>
<proteinExistence type="inferred from homology"/>
<keyword evidence="2" id="KW-0963">Cytoplasm</keyword>
<dbReference type="RefSeq" id="WP_090198404.1">
    <property type="nucleotide sequence ID" value="NZ_FOYP01000001.1"/>
</dbReference>
<dbReference type="OrthoDB" id="9806592at2"/>
<dbReference type="AlphaFoldDB" id="A0A1I6GEC5"/>
<dbReference type="Proteomes" id="UP000199478">
    <property type="component" value="Unassembled WGS sequence"/>
</dbReference>
<keyword evidence="5" id="KW-0720">Serine protease</keyword>
<evidence type="ECO:0000256" key="6">
    <source>
        <dbReference type="RuleBase" id="RU003567"/>
    </source>
</evidence>
<dbReference type="GO" id="GO:0004252">
    <property type="term" value="F:serine-type endopeptidase activity"/>
    <property type="evidence" value="ECO:0007669"/>
    <property type="project" value="InterPro"/>
</dbReference>
<dbReference type="InterPro" id="IPR001907">
    <property type="entry name" value="ClpP"/>
</dbReference>
<dbReference type="GO" id="GO:0051117">
    <property type="term" value="F:ATPase binding"/>
    <property type="evidence" value="ECO:0007669"/>
    <property type="project" value="TreeGrafter"/>
</dbReference>
<dbReference type="PRINTS" id="PR00127">
    <property type="entry name" value="CLPPROTEASEP"/>
</dbReference>
<dbReference type="NCBIfam" id="NF045542">
    <property type="entry name" value="Clp_rel_HeadMat"/>
    <property type="match status" value="1"/>
</dbReference>
<evidence type="ECO:0000313" key="7">
    <source>
        <dbReference type="EMBL" id="SFR40536.1"/>
    </source>
</evidence>
<keyword evidence="8" id="KW-1185">Reference proteome</keyword>
<dbReference type="EMBL" id="FOYP01000001">
    <property type="protein sequence ID" value="SFR40536.1"/>
    <property type="molecule type" value="Genomic_DNA"/>
</dbReference>
<dbReference type="STRING" id="390270.SAMN04488005_1515"/>
<sequence length="282" mass="29662">MTLRKLPAADIGAKPGVRSDISQQALSRWTPDLLASTETENTISILDVIGQDFWGDGITAKRIAAQLRAIGDNPVTVTINSPGGDVFEGLAIYNLLREHPAAVTVKVIGLAASAASFIAMAGDEIQIAKSGFFMIHNSWVIAMGDQHALREVADWLAPFDGSMAEIYADRSGQDVKSLTDMMDKETWIGGKDAVDLGFADDFLPRDQVSVSHDEDATASAQRAERMFDVMAARAGVTKSAGRDLLASLKGGKSGAAPSGMSGAAEIDAGVADLLAQVKSLKG</sequence>
<accession>A0A1I6GEC5</accession>
<reference evidence="8" key="1">
    <citation type="submission" date="2016-10" db="EMBL/GenBank/DDBJ databases">
        <authorList>
            <person name="Varghese N."/>
            <person name="Submissions S."/>
        </authorList>
    </citation>
    <scope>NUCLEOTIDE SEQUENCE [LARGE SCALE GENOMIC DNA]</scope>
    <source>
        <strain evidence="8">DSM 26879</strain>
    </source>
</reference>
<evidence type="ECO:0000313" key="8">
    <source>
        <dbReference type="Proteomes" id="UP000199478"/>
    </source>
</evidence>
<comment type="similarity">
    <text evidence="1 6">Belongs to the peptidase S14 family.</text>
</comment>
<dbReference type="Pfam" id="PF00574">
    <property type="entry name" value="CLP_protease"/>
    <property type="match status" value="1"/>
</dbReference>
<dbReference type="PANTHER" id="PTHR10381">
    <property type="entry name" value="ATP-DEPENDENT CLP PROTEASE PROTEOLYTIC SUBUNIT"/>
    <property type="match status" value="1"/>
</dbReference>
<evidence type="ECO:0000256" key="5">
    <source>
        <dbReference type="ARBA" id="ARBA00022825"/>
    </source>
</evidence>
<dbReference type="SUPFAM" id="SSF52096">
    <property type="entry name" value="ClpP/crotonase"/>
    <property type="match status" value="1"/>
</dbReference>
<dbReference type="GO" id="GO:0004176">
    <property type="term" value="F:ATP-dependent peptidase activity"/>
    <property type="evidence" value="ECO:0007669"/>
    <property type="project" value="InterPro"/>
</dbReference>
<gene>
    <name evidence="7" type="ORF">SAMN04488005_1515</name>
</gene>
<evidence type="ECO:0000256" key="1">
    <source>
        <dbReference type="ARBA" id="ARBA00007039"/>
    </source>
</evidence>
<dbReference type="CDD" id="cd07016">
    <property type="entry name" value="S14_ClpP_1"/>
    <property type="match status" value="1"/>
</dbReference>
<dbReference type="PANTHER" id="PTHR10381:SF70">
    <property type="entry name" value="ATP-DEPENDENT CLP PROTEASE PROTEOLYTIC SUBUNIT"/>
    <property type="match status" value="1"/>
</dbReference>
<dbReference type="InterPro" id="IPR029045">
    <property type="entry name" value="ClpP/crotonase-like_dom_sf"/>
</dbReference>
<dbReference type="InterPro" id="IPR023562">
    <property type="entry name" value="ClpP/TepA"/>
</dbReference>
<keyword evidence="3 7" id="KW-0645">Protease</keyword>